<dbReference type="AlphaFoldDB" id="A0A1A9UK83"/>
<dbReference type="InterPro" id="IPR003329">
    <property type="entry name" value="Cytidylyl_trans"/>
</dbReference>
<dbReference type="GO" id="GO:0008690">
    <property type="term" value="F:3-deoxy-manno-octulosonate cytidylyltransferase activity"/>
    <property type="evidence" value="ECO:0007669"/>
    <property type="project" value="TreeGrafter"/>
</dbReference>
<name>A0A1A9UK83_GLOAU</name>
<keyword evidence="2" id="KW-0548">Nucleotidyltransferase</keyword>
<evidence type="ECO:0000313" key="3">
    <source>
        <dbReference type="EnsemblMetazoa" id="GAUT007458-PA"/>
    </source>
</evidence>
<protein>
    <recommendedName>
        <fullName evidence="5">3-deoxy-manno-octulosonate cytidylyltransferase</fullName>
    </recommendedName>
</protein>
<dbReference type="VEuPathDB" id="VectorBase:GAUT007458"/>
<dbReference type="Proteomes" id="UP000078200">
    <property type="component" value="Unassembled WGS sequence"/>
</dbReference>
<evidence type="ECO:0008006" key="5">
    <source>
        <dbReference type="Google" id="ProtNLM"/>
    </source>
</evidence>
<dbReference type="SUPFAM" id="SSF53448">
    <property type="entry name" value="Nucleotide-diphospho-sugar transferases"/>
    <property type="match status" value="1"/>
</dbReference>
<dbReference type="PANTHER" id="PTHR42866:SF2">
    <property type="entry name" value="3-DEOXY-MANNO-OCTULOSONATE CYTIDYLYLTRANSFERASE, MITOCHONDRIAL"/>
    <property type="match status" value="1"/>
</dbReference>
<organism evidence="3 4">
    <name type="scientific">Glossina austeni</name>
    <name type="common">Savannah tsetse fly</name>
    <dbReference type="NCBI Taxonomy" id="7395"/>
    <lineage>
        <taxon>Eukaryota</taxon>
        <taxon>Metazoa</taxon>
        <taxon>Ecdysozoa</taxon>
        <taxon>Arthropoda</taxon>
        <taxon>Hexapoda</taxon>
        <taxon>Insecta</taxon>
        <taxon>Pterygota</taxon>
        <taxon>Neoptera</taxon>
        <taxon>Endopterygota</taxon>
        <taxon>Diptera</taxon>
        <taxon>Brachycera</taxon>
        <taxon>Muscomorpha</taxon>
        <taxon>Hippoboscoidea</taxon>
        <taxon>Glossinidae</taxon>
        <taxon>Glossina</taxon>
    </lineage>
</organism>
<dbReference type="STRING" id="7395.A0A1A9UK83"/>
<proteinExistence type="predicted"/>
<keyword evidence="1" id="KW-0808">Transferase</keyword>
<keyword evidence="4" id="KW-1185">Reference proteome</keyword>
<reference evidence="3" key="1">
    <citation type="submission" date="2020-05" db="UniProtKB">
        <authorList>
            <consortium name="EnsemblMetazoa"/>
        </authorList>
    </citation>
    <scope>IDENTIFICATION</scope>
    <source>
        <strain evidence="3">TTRI</strain>
    </source>
</reference>
<evidence type="ECO:0000313" key="4">
    <source>
        <dbReference type="Proteomes" id="UP000078200"/>
    </source>
</evidence>
<dbReference type="Pfam" id="PF02348">
    <property type="entry name" value="CTP_transf_3"/>
    <property type="match status" value="1"/>
</dbReference>
<accession>A0A1A9UK83</accession>
<dbReference type="Gene3D" id="3.90.550.10">
    <property type="entry name" value="Spore Coat Polysaccharide Biosynthesis Protein SpsA, Chain A"/>
    <property type="match status" value="1"/>
</dbReference>
<evidence type="ECO:0000256" key="2">
    <source>
        <dbReference type="ARBA" id="ARBA00022695"/>
    </source>
</evidence>
<sequence length="132" mass="15105">MNFIVIIPARLLSTRFPNKPLSSIGGKPMIIRTIESAERSAAKRIIIATDNQKIANIVKKHGKEVYITNKEHNSGTERLFEIVEKLEFENDQIIVNLQVDEPFIPGSKKLKILYKLYKRSLTLADLPDLYLK</sequence>
<dbReference type="PANTHER" id="PTHR42866">
    <property type="entry name" value="3-DEOXY-MANNO-OCTULOSONATE CYTIDYLYLTRANSFERASE"/>
    <property type="match status" value="1"/>
</dbReference>
<dbReference type="EnsemblMetazoa" id="GAUT007458-RA">
    <property type="protein sequence ID" value="GAUT007458-PA"/>
    <property type="gene ID" value="GAUT007458"/>
</dbReference>
<dbReference type="InterPro" id="IPR029044">
    <property type="entry name" value="Nucleotide-diphossugar_trans"/>
</dbReference>
<evidence type="ECO:0000256" key="1">
    <source>
        <dbReference type="ARBA" id="ARBA00022679"/>
    </source>
</evidence>
<dbReference type="GO" id="GO:0005829">
    <property type="term" value="C:cytosol"/>
    <property type="evidence" value="ECO:0007669"/>
    <property type="project" value="TreeGrafter"/>
</dbReference>